<dbReference type="Gene3D" id="2.60.40.10">
    <property type="entry name" value="Immunoglobulins"/>
    <property type="match status" value="1"/>
</dbReference>
<name>A0ABC8TMN0_9AQUA</name>
<dbReference type="PANTHER" id="PTHR32518">
    <property type="match status" value="1"/>
</dbReference>
<dbReference type="InterPro" id="IPR013783">
    <property type="entry name" value="Ig-like_fold"/>
</dbReference>
<dbReference type="Proteomes" id="UP001642360">
    <property type="component" value="Unassembled WGS sequence"/>
</dbReference>
<proteinExistence type="predicted"/>
<dbReference type="PANTHER" id="PTHR32518:SF3">
    <property type="entry name" value="4-ALPHA-GLUCANOTRANSFERASE"/>
    <property type="match status" value="1"/>
</dbReference>
<evidence type="ECO:0000313" key="2">
    <source>
        <dbReference type="EMBL" id="CAK9170448.1"/>
    </source>
</evidence>
<dbReference type="InterPro" id="IPR034840">
    <property type="entry name" value="CBM20_DPE2_1"/>
</dbReference>
<evidence type="ECO:0000259" key="1">
    <source>
        <dbReference type="PROSITE" id="PS51166"/>
    </source>
</evidence>
<feature type="domain" description="CBM20" evidence="1">
    <location>
        <begin position="10"/>
        <end position="119"/>
    </location>
</feature>
<organism evidence="2 3">
    <name type="scientific">Ilex paraguariensis</name>
    <name type="common">yerba mate</name>
    <dbReference type="NCBI Taxonomy" id="185542"/>
    <lineage>
        <taxon>Eukaryota</taxon>
        <taxon>Viridiplantae</taxon>
        <taxon>Streptophyta</taxon>
        <taxon>Embryophyta</taxon>
        <taxon>Tracheophyta</taxon>
        <taxon>Spermatophyta</taxon>
        <taxon>Magnoliopsida</taxon>
        <taxon>eudicotyledons</taxon>
        <taxon>Gunneridae</taxon>
        <taxon>Pentapetalae</taxon>
        <taxon>asterids</taxon>
        <taxon>campanulids</taxon>
        <taxon>Aquifoliales</taxon>
        <taxon>Aquifoliaceae</taxon>
        <taxon>Ilex</taxon>
    </lineage>
</organism>
<keyword evidence="3" id="KW-1185">Reference proteome</keyword>
<protein>
    <recommendedName>
        <fullName evidence="1">CBM20 domain-containing protein</fullName>
    </recommendedName>
</protein>
<dbReference type="SUPFAM" id="SSF49452">
    <property type="entry name" value="Starch-binding domain-like"/>
    <property type="match status" value="1"/>
</dbReference>
<comment type="caution">
    <text evidence="2">The sequence shown here is derived from an EMBL/GenBank/DDBJ whole genome shotgun (WGS) entry which is preliminary data.</text>
</comment>
<dbReference type="CDD" id="cd05815">
    <property type="entry name" value="CBM20_DPE2_repeat1"/>
    <property type="match status" value="1"/>
</dbReference>
<dbReference type="AlphaFoldDB" id="A0ABC8TMN0"/>
<dbReference type="PROSITE" id="PS51166">
    <property type="entry name" value="CBM20"/>
    <property type="match status" value="1"/>
</dbReference>
<reference evidence="2 3" key="1">
    <citation type="submission" date="2024-02" db="EMBL/GenBank/DDBJ databases">
        <authorList>
            <person name="Vignale AGUSTIN F."/>
            <person name="Sosa J E."/>
            <person name="Modenutti C."/>
        </authorList>
    </citation>
    <scope>NUCLEOTIDE SEQUENCE [LARGE SCALE GENOMIC DNA]</scope>
</reference>
<gene>
    <name evidence="2" type="ORF">ILEXP_LOCUS39944</name>
</gene>
<dbReference type="Pfam" id="PF00686">
    <property type="entry name" value="CBM_20"/>
    <property type="match status" value="1"/>
</dbReference>
<dbReference type="SMART" id="SM01065">
    <property type="entry name" value="CBM_2"/>
    <property type="match status" value="1"/>
</dbReference>
<accession>A0ABC8TMN0</accession>
<sequence length="192" mass="21792">MVNLGLFSGNKPVKSAIVSFRIPYYTQWGQSLLVCGSEPVLGSWNVKNGLLLSPFHQGDELIWCGRIPVPVGFGCEYSYYVVDNERNVLRWESGKKRKMLLPDGVQAGGLMELHDLWQVLLCFVCVFYKFNPLLVSLSRNAQNMVVNLYRAAALYCMYELDGTCMRERTSAYKDMPNSIYFLDLRAFSSSNA</sequence>
<dbReference type="InterPro" id="IPR013784">
    <property type="entry name" value="Carb-bd-like_fold"/>
</dbReference>
<dbReference type="InterPro" id="IPR002044">
    <property type="entry name" value="CBM20"/>
</dbReference>
<dbReference type="EMBL" id="CAUOFW020005502">
    <property type="protein sequence ID" value="CAK9170448.1"/>
    <property type="molecule type" value="Genomic_DNA"/>
</dbReference>
<evidence type="ECO:0000313" key="3">
    <source>
        <dbReference type="Proteomes" id="UP001642360"/>
    </source>
</evidence>